<reference evidence="5 6" key="1">
    <citation type="journal article" date="2012" name="Eukaryot. Cell">
        <title>Draft genome sequence of CBS 2479, the standard type strain of Trichosporon asahii.</title>
        <authorList>
            <person name="Yang R.Y."/>
            <person name="Li H.T."/>
            <person name="Zhu H."/>
            <person name="Zhou G.P."/>
            <person name="Wang M."/>
            <person name="Wang L."/>
        </authorList>
    </citation>
    <scope>NUCLEOTIDE SEQUENCE [LARGE SCALE GENOMIC DNA]</scope>
    <source>
        <strain evidence="6">ATCC 90039 / CBS 2479 / JCM 2466 / KCTC 7840 / NCYC 2677 / UAMH 7654</strain>
    </source>
</reference>
<dbReference type="EMBL" id="ALBS01000297">
    <property type="protein sequence ID" value="EJT46320.1"/>
    <property type="molecule type" value="Genomic_DNA"/>
</dbReference>
<dbReference type="PANTHER" id="PTHR18460">
    <property type="entry name" value="TEL2 INTERACTING PROTEIN 1 TTI1 FAMILY MEMBER"/>
    <property type="match status" value="1"/>
</dbReference>
<dbReference type="InterPro" id="IPR052587">
    <property type="entry name" value="TELO2-interacting_protein_1"/>
</dbReference>
<feature type="compositionally biased region" description="Polar residues" evidence="2">
    <location>
        <begin position="342"/>
        <end position="351"/>
    </location>
</feature>
<dbReference type="VEuPathDB" id="FungiDB:A1Q1_05149"/>
<protein>
    <submittedName>
        <fullName evidence="5">Uncharacterized protein</fullName>
    </submittedName>
</protein>
<dbReference type="InterPro" id="IPR016024">
    <property type="entry name" value="ARM-type_fold"/>
</dbReference>
<feature type="compositionally biased region" description="Acidic residues" evidence="2">
    <location>
        <begin position="988"/>
        <end position="1004"/>
    </location>
</feature>
<organism evidence="5 6">
    <name type="scientific">Trichosporon asahii var. asahii (strain ATCC 90039 / CBS 2479 / JCM 2466 / KCTC 7840 / NBRC 103889/ NCYC 2677 / UAMH 7654)</name>
    <name type="common">Yeast</name>
    <dbReference type="NCBI Taxonomy" id="1186058"/>
    <lineage>
        <taxon>Eukaryota</taxon>
        <taxon>Fungi</taxon>
        <taxon>Dikarya</taxon>
        <taxon>Basidiomycota</taxon>
        <taxon>Agaricomycotina</taxon>
        <taxon>Tremellomycetes</taxon>
        <taxon>Trichosporonales</taxon>
        <taxon>Trichosporonaceae</taxon>
        <taxon>Trichosporon</taxon>
    </lineage>
</organism>
<dbReference type="Pfam" id="PF24181">
    <property type="entry name" value="TPR_TTI1_C"/>
    <property type="match status" value="1"/>
</dbReference>
<evidence type="ECO:0000259" key="4">
    <source>
        <dbReference type="Pfam" id="PF24181"/>
    </source>
</evidence>
<feature type="coiled-coil region" evidence="1">
    <location>
        <begin position="689"/>
        <end position="716"/>
    </location>
</feature>
<dbReference type="OrthoDB" id="49511at2759"/>
<dbReference type="KEGG" id="tasa:A1Q1_05149"/>
<feature type="region of interest" description="Disordered" evidence="2">
    <location>
        <begin position="913"/>
        <end position="942"/>
    </location>
</feature>
<feature type="domain" description="TTI1 N-terminal TPR" evidence="3">
    <location>
        <begin position="74"/>
        <end position="440"/>
    </location>
</feature>
<dbReference type="GO" id="GO:0005737">
    <property type="term" value="C:cytoplasm"/>
    <property type="evidence" value="ECO:0007669"/>
    <property type="project" value="TreeGrafter"/>
</dbReference>
<feature type="domain" description="TTI1 C-terminal TPR" evidence="4">
    <location>
        <begin position="901"/>
        <end position="1200"/>
    </location>
</feature>
<dbReference type="Pfam" id="PF24173">
    <property type="entry name" value="TPR_TTI1_N"/>
    <property type="match status" value="1"/>
</dbReference>
<dbReference type="InterPro" id="IPR049362">
    <property type="entry name" value="TTI1_rpt"/>
</dbReference>
<accession>J4U7L2</accession>
<dbReference type="Pfam" id="PF21547">
    <property type="entry name" value="TTI1"/>
    <property type="match status" value="1"/>
</dbReference>
<dbReference type="AlphaFoldDB" id="J4U7L2"/>
<dbReference type="Proteomes" id="UP000002748">
    <property type="component" value="Unassembled WGS sequence"/>
</dbReference>
<comment type="caution">
    <text evidence="5">The sequence shown here is derived from an EMBL/GenBank/DDBJ whole genome shotgun (WGS) entry which is preliminary data.</text>
</comment>
<evidence type="ECO:0000313" key="6">
    <source>
        <dbReference type="Proteomes" id="UP000002748"/>
    </source>
</evidence>
<dbReference type="HOGENOM" id="CLU_004955_0_0_1"/>
<feature type="region of interest" description="Disordered" evidence="2">
    <location>
        <begin position="970"/>
        <end position="1008"/>
    </location>
</feature>
<evidence type="ECO:0000259" key="3">
    <source>
        <dbReference type="Pfam" id="PF24173"/>
    </source>
</evidence>
<evidence type="ECO:0000256" key="2">
    <source>
        <dbReference type="SAM" id="MobiDB-lite"/>
    </source>
</evidence>
<dbReference type="GeneID" id="25988661"/>
<dbReference type="InterPro" id="IPR057567">
    <property type="entry name" value="TPR_TTI1_C"/>
</dbReference>
<dbReference type="RefSeq" id="XP_014177431.1">
    <property type="nucleotide sequence ID" value="XM_014321956.1"/>
</dbReference>
<feature type="region of interest" description="Disordered" evidence="2">
    <location>
        <begin position="1"/>
        <end position="44"/>
    </location>
</feature>
<proteinExistence type="predicted"/>
<feature type="compositionally biased region" description="Pro residues" evidence="2">
    <location>
        <begin position="23"/>
        <end position="36"/>
    </location>
</feature>
<evidence type="ECO:0000256" key="1">
    <source>
        <dbReference type="SAM" id="Coils"/>
    </source>
</evidence>
<feature type="compositionally biased region" description="Low complexity" evidence="2">
    <location>
        <begin position="574"/>
        <end position="590"/>
    </location>
</feature>
<name>J4U7L2_TRIAS</name>
<dbReference type="InterPro" id="IPR011989">
    <property type="entry name" value="ARM-like"/>
</dbReference>
<dbReference type="PANTHER" id="PTHR18460:SF3">
    <property type="entry name" value="TELO2-INTERACTING PROTEIN 1 HOMOLOG"/>
    <property type="match status" value="1"/>
</dbReference>
<keyword evidence="1" id="KW-0175">Coiled coil</keyword>
<feature type="region of interest" description="Disordered" evidence="2">
    <location>
        <begin position="574"/>
        <end position="611"/>
    </location>
</feature>
<dbReference type="Gene3D" id="1.25.10.10">
    <property type="entry name" value="Leucine-rich Repeat Variant"/>
    <property type="match status" value="2"/>
</dbReference>
<feature type="region of interest" description="Disordered" evidence="2">
    <location>
        <begin position="338"/>
        <end position="369"/>
    </location>
</feature>
<evidence type="ECO:0000313" key="5">
    <source>
        <dbReference type="EMBL" id="EJT46320.1"/>
    </source>
</evidence>
<dbReference type="SUPFAM" id="SSF48371">
    <property type="entry name" value="ARM repeat"/>
    <property type="match status" value="1"/>
</dbReference>
<dbReference type="InterPro" id="IPR057566">
    <property type="entry name" value="TPR_TTI1_N"/>
</dbReference>
<feature type="compositionally biased region" description="Basic and acidic residues" evidence="2">
    <location>
        <begin position="919"/>
        <end position="936"/>
    </location>
</feature>
<sequence length="1237" mass="132161">MSGRDLFGRPLPTGSMSGGGSDPPRPPQQPRPPPSSQPSSRAMTALDASADARLGAFRQLMSLSSQLPTSSSPHASLLARILQICETLPPQAFSPSLINYVLFPLTSILRQSDPSALPDNFLETAYNLLAFIITRWRSASGGMDVKAWEQLWRFVVASASPRVGKDRRGEELSQEAATAALNVLIALLRDPTDEMKTKVQDPRGLLPTLFQSITLGVDLSNPAPPNTTLQRASVHLLQVALPYVTKSNILASLLPGVVSAMAKAIVGGVKGDIGLDMASVVQDVLVRTLNDADLRDSGVLAPQYDDLADLAGAWNAQQEKDLGVEDYEIDIDMTDEERAELAQSTGASGTSAKAGESIGGPSAGAPNPFPPLNAKYLQYTGAQLQATVPPILSTLAGHQSPDARAGAASLASALLLRCRASLPRLVPHTLSTLLLLSTDEFDAVRDAAETELLSLLGPEAPDLENALVELLSGAINALPRLIRAGDEKRVDETARLIIALAHTTARSESRFNPIAAFLGPSGHVERWAFALLECLEFGRPRGWSAQEGGAARTAALGWGGGLTSRSLPLLTEAPSAADASDTGADAASGAQEGSGRAQGGGVPPEASFPNLPLRYVPSPRIASRLESMLSSLGAAGGEPALHSVSYFVSFARGNAIAAPARSTSAVWVADNLLSGIASTSTGTKAPKAVRKAARDVARALVELDEAEDEAYEEDEQDRAHADGTVLAPERKSGLQELTTLLDRPMANQSASEETARLDRRSQRCLLTCFSLRSVSTSASILGASFKPLLLHTLYPLLAALSHPADLVRTFAEVALAKVAYESGYASAQNMVLANADYVVNCVSQRLTYHRLDSQAPLVLIAMIRLVGAEIVPLVHDIVDEVFDALDAFHGYAALASALLAVLNALVETMANDPQAMETEEGRKRKEEDKADTERFLRPPNPESDFAKFGEWWASRSARAQKDMDGILERAPRHGWGKNAPDANPDAPGEGEGEGEGEQPQEEEVPPTRGEELGTAILSKATYYLSHSSPFLRARVLALIASCVAVLSGRPAALLPEIDKAWPTIMLRLTDPEPYVVVEAVSLLRSLCEYVPSYISKRLADAWPTLRRLLVAQMEQDRRNDLATRGVVGRVDKFSASHRLYAALLGVAQFMVAAVPVKEGVVWDVCVSFRPFLDVRAEAELQDGARELYSALNERDGDLTWTVLSASIGSLEGDRGTWDYLRDPKGDLRANAMAVLAS</sequence>
<gene>
    <name evidence="5" type="ORF">A1Q1_05149</name>
</gene>